<comment type="caution">
    <text evidence="2">The sequence shown here is derived from an EMBL/GenBank/DDBJ whole genome shotgun (WGS) entry which is preliminary data.</text>
</comment>
<reference evidence="2" key="1">
    <citation type="submission" date="2020-08" db="EMBL/GenBank/DDBJ databases">
        <title>Genome public.</title>
        <authorList>
            <person name="Liu C."/>
            <person name="Sun Q."/>
        </authorList>
    </citation>
    <scope>NUCLEOTIDE SEQUENCE</scope>
    <source>
        <strain evidence="2">NSJ-53</strain>
    </source>
</reference>
<dbReference type="Pfam" id="PF01261">
    <property type="entry name" value="AP_endonuc_2"/>
    <property type="match status" value="1"/>
</dbReference>
<evidence type="ECO:0000313" key="3">
    <source>
        <dbReference type="Proteomes" id="UP000623172"/>
    </source>
</evidence>
<protein>
    <submittedName>
        <fullName evidence="2">Sugar phosphate isomerase/epimerase</fullName>
    </submittedName>
</protein>
<dbReference type="InterPro" id="IPR050312">
    <property type="entry name" value="IolE/XylAMocC-like"/>
</dbReference>
<evidence type="ECO:0000313" key="2">
    <source>
        <dbReference type="EMBL" id="MBC8531644.1"/>
    </source>
</evidence>
<dbReference type="PANTHER" id="PTHR12110:SF41">
    <property type="entry name" value="INOSOSE DEHYDRATASE"/>
    <property type="match status" value="1"/>
</dbReference>
<dbReference type="Gene3D" id="3.20.20.150">
    <property type="entry name" value="Divalent-metal-dependent TIM barrel enzymes"/>
    <property type="match status" value="1"/>
</dbReference>
<keyword evidence="3" id="KW-1185">Reference proteome</keyword>
<accession>A0A926D6B5</accession>
<feature type="domain" description="Xylose isomerase-like TIM barrel" evidence="1">
    <location>
        <begin position="22"/>
        <end position="265"/>
    </location>
</feature>
<dbReference type="PANTHER" id="PTHR12110">
    <property type="entry name" value="HYDROXYPYRUVATE ISOMERASE"/>
    <property type="match status" value="1"/>
</dbReference>
<dbReference type="Proteomes" id="UP000623172">
    <property type="component" value="Unassembled WGS sequence"/>
</dbReference>
<evidence type="ECO:0000259" key="1">
    <source>
        <dbReference type="Pfam" id="PF01261"/>
    </source>
</evidence>
<dbReference type="SUPFAM" id="SSF51658">
    <property type="entry name" value="Xylose isomerase-like"/>
    <property type="match status" value="1"/>
</dbReference>
<dbReference type="InterPro" id="IPR036237">
    <property type="entry name" value="Xyl_isomerase-like_sf"/>
</dbReference>
<name>A0A926D6B5_9FIRM</name>
<proteinExistence type="predicted"/>
<dbReference type="EMBL" id="JACRSR010000002">
    <property type="protein sequence ID" value="MBC8531644.1"/>
    <property type="molecule type" value="Genomic_DNA"/>
</dbReference>
<sequence length="288" mass="33074">MKVGIQLFSVRDAIAEDAIGTLEKIAEMGYKYWEPAPYFFGKDKDMINRYGLNMTAKDAKKFIDDHGVKIVGTHVDPLTVETYPAALDYFEELGNQNVGFTGHHFSGLDDLKQKCELYNKIGEIAKSRGMVFYYHNHYQEWQKFEGKFAMDWILELTDPELVKFELDNFWCARGGADPVKVAYQTRDRLILMHQKDFGKNANEPLNLFEKAVDPNGLVDGSLYDVTRRIDSFAEVGTGVLPIQDYIDVGNELGVPYILLEQDWSHYSNLESVQMSMNAFKKYKGIEWD</sequence>
<dbReference type="AlphaFoldDB" id="A0A926D6B5"/>
<gene>
    <name evidence="2" type="ORF">H8696_07245</name>
</gene>
<keyword evidence="2" id="KW-0413">Isomerase</keyword>
<dbReference type="GO" id="GO:0016853">
    <property type="term" value="F:isomerase activity"/>
    <property type="evidence" value="ECO:0007669"/>
    <property type="project" value="UniProtKB-KW"/>
</dbReference>
<organism evidence="2 3">
    <name type="scientific">Gehongia tenuis</name>
    <dbReference type="NCBI Taxonomy" id="2763655"/>
    <lineage>
        <taxon>Bacteria</taxon>
        <taxon>Bacillati</taxon>
        <taxon>Bacillota</taxon>
        <taxon>Clostridia</taxon>
        <taxon>Christensenellales</taxon>
        <taxon>Christensenellaceae</taxon>
        <taxon>Gehongia</taxon>
    </lineage>
</organism>
<dbReference type="InterPro" id="IPR013022">
    <property type="entry name" value="Xyl_isomerase-like_TIM-brl"/>
</dbReference>
<dbReference type="RefSeq" id="WP_249316256.1">
    <property type="nucleotide sequence ID" value="NZ_JACRSR010000002.1"/>
</dbReference>